<gene>
    <name evidence="2" type="ORF">CES86_4805</name>
    <name evidence="1" type="ORF">F9L03_01305</name>
</gene>
<proteinExistence type="predicted"/>
<evidence type="ECO:0000313" key="3">
    <source>
        <dbReference type="Proteomes" id="UP000216363"/>
    </source>
</evidence>
<keyword evidence="2" id="KW-0378">Hydrolase</keyword>
<dbReference type="RefSeq" id="WP_094515668.1">
    <property type="nucleotide sequence ID" value="NZ_JBHEEP010000001.1"/>
</dbReference>
<evidence type="ECO:0000313" key="4">
    <source>
        <dbReference type="Proteomes" id="UP000435957"/>
    </source>
</evidence>
<dbReference type="GO" id="GO:0004180">
    <property type="term" value="F:carboxypeptidase activity"/>
    <property type="evidence" value="ECO:0007669"/>
    <property type="project" value="UniProtKB-KW"/>
</dbReference>
<evidence type="ECO:0000313" key="2">
    <source>
        <dbReference type="EMBL" id="OYR24519.1"/>
    </source>
</evidence>
<keyword evidence="2" id="KW-0121">Carboxypeptidase</keyword>
<keyword evidence="4" id="KW-1185">Reference proteome</keyword>
<keyword evidence="2" id="KW-0645">Protease</keyword>
<reference evidence="2 3" key="1">
    <citation type="submission" date="2017-07" db="EMBL/GenBank/DDBJ databases">
        <title>Draft genome of Ochrobactrum lupini type strain LUP21.</title>
        <authorList>
            <person name="Krzyzanowska D.M."/>
            <person name="Jafra S."/>
        </authorList>
    </citation>
    <scope>NUCLEOTIDE SEQUENCE [LARGE SCALE GENOMIC DNA]</scope>
    <source>
        <strain evidence="2 3">LUP21</strain>
    </source>
</reference>
<organism evidence="2 3">
    <name type="scientific">Brucella lupini</name>
    <dbReference type="NCBI Taxonomy" id="255457"/>
    <lineage>
        <taxon>Bacteria</taxon>
        <taxon>Pseudomonadati</taxon>
        <taxon>Pseudomonadota</taxon>
        <taxon>Alphaproteobacteria</taxon>
        <taxon>Hyphomicrobiales</taxon>
        <taxon>Brucellaceae</taxon>
        <taxon>Brucella/Ochrobactrum group</taxon>
        <taxon>Brucella</taxon>
    </lineage>
</organism>
<accession>A0A256GBP7</accession>
<dbReference type="CDD" id="cd06232">
    <property type="entry name" value="M14-like"/>
    <property type="match status" value="1"/>
</dbReference>
<comment type="caution">
    <text evidence="2">The sequence shown here is derived from an EMBL/GenBank/DDBJ whole genome shotgun (WGS) entry which is preliminary data.</text>
</comment>
<dbReference type="Gene3D" id="3.40.630.10">
    <property type="entry name" value="Zn peptidases"/>
    <property type="match status" value="1"/>
</dbReference>
<dbReference type="AlphaFoldDB" id="A0A256GBP7"/>
<protein>
    <submittedName>
        <fullName evidence="1">Peptidase M14</fullName>
    </submittedName>
    <submittedName>
        <fullName evidence="2">Zinc carboxypeptidase family protein</fullName>
    </submittedName>
</protein>
<dbReference type="EMBL" id="NNRN01000062">
    <property type="protein sequence ID" value="OYR24519.1"/>
    <property type="molecule type" value="Genomic_DNA"/>
</dbReference>
<sequence length="581" mass="65282">MSVLFEKTYPRTIHALVERFLKPEMRGAKVDAWLFDDQPSRFAAETTLREAGVEVRLRSAYKPLLHFFLEEVDGSALKSAAIRYPRHDACVQNRFLLETYPLSALLPEAEIDFSASGKDDFHYEVDLVFADGHSESRRVFAPNRVHVDFIGETLVSPTGWLAVTQHGKIESARYETSYEKLFHDTVAAIAAHDWKRGEPYFDELNIAVSLPITDRRLPYDEETLSLTEAMHEDIYFSLLEVFQKKSGRPVGDRGLQPGQIVPEVRFRDAEPSVKVETRSLSTDDALTAEQVLETAQAPLSADQIRREIARLGGKPFEAKTRSGRTVRATYRNGSDAAMMISAGQHANETTGVVGALRAANLLAVREGAHFTISPQENPDGYEIHKRLCALQPHHMHHAARYTALGDDLEYRSGEGLYEKAIRVEAEKLTDAKLHVNLHGYPSHEWTRPLSGYVPRSFAMWTLPKGFFLIIRHHASWEKAAEELIDRVTKHLAAIDGLVAYNNAQIRLFEQYAGETGFRIINGFPCLVGVDDRHTVPLTLITEYPDETVYGDAFVKGHTAQMETVLASYDALQMMFPSDAVA</sequence>
<dbReference type="EMBL" id="WBWF01000001">
    <property type="protein sequence ID" value="KAB2706336.1"/>
    <property type="molecule type" value="Genomic_DNA"/>
</dbReference>
<reference evidence="1 4" key="2">
    <citation type="submission" date="2019-09" db="EMBL/GenBank/DDBJ databases">
        <title>Taxonomic organization of the family Brucellaceae based on a phylogenomic approach.</title>
        <authorList>
            <person name="Leclercq S."/>
            <person name="Cloeckaert A."/>
            <person name="Zygmunt M.S."/>
        </authorList>
    </citation>
    <scope>NUCLEOTIDE SEQUENCE [LARGE SCALE GENOMIC DNA]</scope>
    <source>
        <strain evidence="1 4">LUP23</strain>
    </source>
</reference>
<dbReference type="Proteomes" id="UP000435957">
    <property type="component" value="Unassembled WGS sequence"/>
</dbReference>
<evidence type="ECO:0000313" key="1">
    <source>
        <dbReference type="EMBL" id="KAB2706336.1"/>
    </source>
</evidence>
<name>A0A256GBP7_9HYPH</name>
<dbReference type="Proteomes" id="UP000216363">
    <property type="component" value="Unassembled WGS sequence"/>
</dbReference>
<dbReference type="SUPFAM" id="SSF53187">
    <property type="entry name" value="Zn-dependent exopeptidases"/>
    <property type="match status" value="1"/>
</dbReference>